<dbReference type="Proteomes" id="UP000509448">
    <property type="component" value="Chromosome"/>
</dbReference>
<dbReference type="Gene3D" id="3.90.850.10">
    <property type="entry name" value="Fumarylacetoacetase-like, C-terminal domain"/>
    <property type="match status" value="1"/>
</dbReference>
<protein>
    <submittedName>
        <fullName evidence="5">Fumarylacetoacetate hydrolase family protein</fullName>
    </submittedName>
</protein>
<proteinExistence type="inferred from homology"/>
<evidence type="ECO:0000259" key="4">
    <source>
        <dbReference type="Pfam" id="PF01557"/>
    </source>
</evidence>
<dbReference type="KEGG" id="ccai:NAS2_1152"/>
<dbReference type="InterPro" id="IPR051121">
    <property type="entry name" value="FAH"/>
</dbReference>
<gene>
    <name evidence="5" type="ORF">NAS2_1152</name>
</gene>
<dbReference type="InterPro" id="IPR011234">
    <property type="entry name" value="Fumarylacetoacetase-like_C"/>
</dbReference>
<dbReference type="GO" id="GO:0046872">
    <property type="term" value="F:metal ion binding"/>
    <property type="evidence" value="ECO:0007669"/>
    <property type="project" value="UniProtKB-KW"/>
</dbReference>
<dbReference type="EMBL" id="AP018732">
    <property type="protein sequence ID" value="BBE42541.1"/>
    <property type="molecule type" value="Genomic_DNA"/>
</dbReference>
<dbReference type="GO" id="GO:0019752">
    <property type="term" value="P:carboxylic acid metabolic process"/>
    <property type="evidence" value="ECO:0007669"/>
    <property type="project" value="UniProtKB-ARBA"/>
</dbReference>
<feature type="domain" description="Fumarylacetoacetase-like C-terminal" evidence="4">
    <location>
        <begin position="91"/>
        <end position="300"/>
    </location>
</feature>
<keyword evidence="2" id="KW-0479">Metal-binding</keyword>
<dbReference type="GO" id="GO:0016787">
    <property type="term" value="F:hydrolase activity"/>
    <property type="evidence" value="ECO:0007669"/>
    <property type="project" value="UniProtKB-KW"/>
</dbReference>
<feature type="compositionally biased region" description="Polar residues" evidence="3">
    <location>
        <begin position="264"/>
        <end position="276"/>
    </location>
</feature>
<dbReference type="SUPFAM" id="SSF56529">
    <property type="entry name" value="FAH"/>
    <property type="match status" value="1"/>
</dbReference>
<keyword evidence="5" id="KW-0378">Hydrolase</keyword>
<comment type="similarity">
    <text evidence="1">Belongs to the FAH family.</text>
</comment>
<name>A0A4P2VEI0_9ARCH</name>
<dbReference type="Pfam" id="PF01557">
    <property type="entry name" value="FAA_hydrolase"/>
    <property type="match status" value="1"/>
</dbReference>
<evidence type="ECO:0000256" key="2">
    <source>
        <dbReference type="ARBA" id="ARBA00022723"/>
    </source>
</evidence>
<dbReference type="InterPro" id="IPR036663">
    <property type="entry name" value="Fumarylacetoacetase_C_sf"/>
</dbReference>
<evidence type="ECO:0000256" key="3">
    <source>
        <dbReference type="SAM" id="MobiDB-lite"/>
    </source>
</evidence>
<organism evidence="5 6">
    <name type="scientific">Conexivisphaera calida</name>
    <dbReference type="NCBI Taxonomy" id="1874277"/>
    <lineage>
        <taxon>Archaea</taxon>
        <taxon>Nitrososphaerota</taxon>
        <taxon>Conexivisphaeria</taxon>
        <taxon>Conexivisphaerales</taxon>
        <taxon>Conexivisphaeraceae</taxon>
        <taxon>Conexivisphaera</taxon>
    </lineage>
</organism>
<dbReference type="PANTHER" id="PTHR42796">
    <property type="entry name" value="FUMARYLACETOACETATE HYDROLASE DOMAIN-CONTAINING PROTEIN 2A-RELATED"/>
    <property type="match status" value="1"/>
</dbReference>
<evidence type="ECO:0000313" key="6">
    <source>
        <dbReference type="Proteomes" id="UP000509448"/>
    </source>
</evidence>
<accession>A0A4P2VEI0</accession>
<keyword evidence="6" id="KW-1185">Reference proteome</keyword>
<sequence>MAYQRDMKLLNYELEGRTGVAAFIDGSYYDVGSWAKAAGVEALGGPGPLSIDDVLSSGTLDLIARSEDRVAKLGEPIPEPRRLPVVLRPEKIILVAVNYAAHGRETHSSLPAEPYLFAKFRNALVGDGGHIYIPRSSRKVDWEVELAAIIGRRCKYIDVARALGCIAGYTIAVDVSFRDLQYEHSTKGYGPNWMKGKAMDHSLPLGPWLVTSDEFGDPHDVGLRLYVNGDLKQDGNTRDMIFPVERIVEYVSDGITLEPGDVISTGTPPGVGSSTDGPYLKPGDVVRSEVERIGNMENRVFMDPMLG</sequence>
<dbReference type="PANTHER" id="PTHR42796:SF4">
    <property type="entry name" value="FUMARYLACETOACETATE HYDROLASE DOMAIN-CONTAINING PROTEIN 2A"/>
    <property type="match status" value="1"/>
</dbReference>
<evidence type="ECO:0000313" key="5">
    <source>
        <dbReference type="EMBL" id="BBE42541.1"/>
    </source>
</evidence>
<reference evidence="5 6" key="1">
    <citation type="journal article" date="2019" name="ISME J.">
        <title>Isolation and characterization of a thermophilic sulfur- and iron-reducing thaumarchaeote from a terrestrial acidic hot spring.</title>
        <authorList>
            <person name="Kato S."/>
            <person name="Itoh T."/>
            <person name="Yuki M."/>
            <person name="Nagamori M."/>
            <person name="Ohnishi M."/>
            <person name="Uematsu K."/>
            <person name="Suzuki K."/>
            <person name="Takashina T."/>
            <person name="Ohkuma M."/>
        </authorList>
    </citation>
    <scope>NUCLEOTIDE SEQUENCE [LARGE SCALE GENOMIC DNA]</scope>
    <source>
        <strain evidence="5 6">NAS-02</strain>
    </source>
</reference>
<feature type="region of interest" description="Disordered" evidence="3">
    <location>
        <begin position="261"/>
        <end position="280"/>
    </location>
</feature>
<dbReference type="AlphaFoldDB" id="A0A4P2VEI0"/>
<dbReference type="FunFam" id="3.90.850.10:FF:000002">
    <property type="entry name" value="2-hydroxyhepta-2,4-diene-1,7-dioate isomerase"/>
    <property type="match status" value="1"/>
</dbReference>
<dbReference type="GO" id="GO:0016853">
    <property type="term" value="F:isomerase activity"/>
    <property type="evidence" value="ECO:0007669"/>
    <property type="project" value="UniProtKB-ARBA"/>
</dbReference>
<evidence type="ECO:0000256" key="1">
    <source>
        <dbReference type="ARBA" id="ARBA00010211"/>
    </source>
</evidence>